<accession>A0ABU7W1L1</accession>
<evidence type="ECO:0000256" key="1">
    <source>
        <dbReference type="SAM" id="Phobius"/>
    </source>
</evidence>
<evidence type="ECO:0000313" key="3">
    <source>
        <dbReference type="Proteomes" id="UP001356704"/>
    </source>
</evidence>
<keyword evidence="1" id="KW-1133">Transmembrane helix</keyword>
<dbReference type="Proteomes" id="UP001356704">
    <property type="component" value="Unassembled WGS sequence"/>
</dbReference>
<dbReference type="RefSeq" id="WP_331808221.1">
    <property type="nucleotide sequence ID" value="NZ_JAZHOU010000001.1"/>
</dbReference>
<sequence>MNRREFFIKVWNTLISIWKKWIRPILLIGIIFLCVKLIFKAIVENGSERVVVIVAFVIGLVILTAHLMKILFNSFTKKLNSILPESIKFWLRILSKILNYISPVIFGIIIYHFWNENSIKTVIILSLLLVYKIGEIIKEEKLATT</sequence>
<dbReference type="EMBL" id="JAZHOU010000001">
    <property type="protein sequence ID" value="MEF3077378.1"/>
    <property type="molecule type" value="Genomic_DNA"/>
</dbReference>
<keyword evidence="3" id="KW-1185">Reference proteome</keyword>
<feature type="transmembrane region" description="Helical" evidence="1">
    <location>
        <begin position="51"/>
        <end position="72"/>
    </location>
</feature>
<keyword evidence="1" id="KW-0472">Membrane</keyword>
<gene>
    <name evidence="2" type="ORF">V1468_00045</name>
</gene>
<evidence type="ECO:0000313" key="2">
    <source>
        <dbReference type="EMBL" id="MEF3077378.1"/>
    </source>
</evidence>
<keyword evidence="1" id="KW-0812">Transmembrane</keyword>
<feature type="transmembrane region" description="Helical" evidence="1">
    <location>
        <begin position="21"/>
        <end position="39"/>
    </location>
</feature>
<feature type="transmembrane region" description="Helical" evidence="1">
    <location>
        <begin position="93"/>
        <end position="113"/>
    </location>
</feature>
<organism evidence="2 3">
    <name type="scientific">Winogradskyella poriferorum</name>
    <dbReference type="NCBI Taxonomy" id="307627"/>
    <lineage>
        <taxon>Bacteria</taxon>
        <taxon>Pseudomonadati</taxon>
        <taxon>Bacteroidota</taxon>
        <taxon>Flavobacteriia</taxon>
        <taxon>Flavobacteriales</taxon>
        <taxon>Flavobacteriaceae</taxon>
        <taxon>Winogradskyella</taxon>
    </lineage>
</organism>
<comment type="caution">
    <text evidence="2">The sequence shown here is derived from an EMBL/GenBank/DDBJ whole genome shotgun (WGS) entry which is preliminary data.</text>
</comment>
<name>A0ABU7W1L1_9FLAO</name>
<proteinExistence type="predicted"/>
<protein>
    <submittedName>
        <fullName evidence="2">Uncharacterized protein</fullName>
    </submittedName>
</protein>
<reference evidence="2 3" key="1">
    <citation type="submission" date="2024-02" db="EMBL/GenBank/DDBJ databases">
        <title>Winogradskyella poriferorum JCM 12885.</title>
        <authorList>
            <person name="Zhang D.-F."/>
            <person name="Fu Z.-Y."/>
        </authorList>
    </citation>
    <scope>NUCLEOTIDE SEQUENCE [LARGE SCALE GENOMIC DNA]</scope>
    <source>
        <strain evidence="2 3">JCM 12885</strain>
    </source>
</reference>